<keyword evidence="5" id="KW-1185">Reference proteome</keyword>
<comment type="caution">
    <text evidence="4">The sequence shown here is derived from an EMBL/GenBank/DDBJ whole genome shotgun (WGS) entry which is preliminary data.</text>
</comment>
<evidence type="ECO:0000259" key="3">
    <source>
        <dbReference type="PROSITE" id="PS50893"/>
    </source>
</evidence>
<feature type="domain" description="ABC transporter" evidence="3">
    <location>
        <begin position="3"/>
        <end position="228"/>
    </location>
</feature>
<accession>A0ABU3KDH7</accession>
<dbReference type="InterPro" id="IPR003593">
    <property type="entry name" value="AAA+_ATPase"/>
</dbReference>
<dbReference type="Pfam" id="PF00005">
    <property type="entry name" value="ABC_tran"/>
    <property type="match status" value="1"/>
</dbReference>
<dbReference type="PANTHER" id="PTHR43158:SF5">
    <property type="entry name" value="ABC TRANSPORTER, ATP-BINDING PROTEIN"/>
    <property type="match status" value="1"/>
</dbReference>
<proteinExistence type="predicted"/>
<dbReference type="SMART" id="SM00382">
    <property type="entry name" value="AAA"/>
    <property type="match status" value="1"/>
</dbReference>
<gene>
    <name evidence="4" type="ORF">QRX41_00990</name>
</gene>
<dbReference type="SUPFAM" id="SSF52540">
    <property type="entry name" value="P-loop containing nucleoside triphosphate hydrolases"/>
    <property type="match status" value="1"/>
</dbReference>
<keyword evidence="2 4" id="KW-0067">ATP-binding</keyword>
<dbReference type="RefSeq" id="WP_313838156.1">
    <property type="nucleotide sequence ID" value="NZ_JASTZZ010000001.1"/>
</dbReference>
<dbReference type="CDD" id="cd03230">
    <property type="entry name" value="ABC_DR_subfamily_A"/>
    <property type="match status" value="1"/>
</dbReference>
<dbReference type="GO" id="GO:0005524">
    <property type="term" value="F:ATP binding"/>
    <property type="evidence" value="ECO:0007669"/>
    <property type="project" value="UniProtKB-KW"/>
</dbReference>
<organism evidence="4 5">
    <name type="scientific">Bifidobacterium kimbladii</name>
    <dbReference type="NCBI Taxonomy" id="1293826"/>
    <lineage>
        <taxon>Bacteria</taxon>
        <taxon>Bacillati</taxon>
        <taxon>Actinomycetota</taxon>
        <taxon>Actinomycetes</taxon>
        <taxon>Bifidobacteriales</taxon>
        <taxon>Bifidobacteriaceae</taxon>
        <taxon>Bifidobacterium</taxon>
    </lineage>
</organism>
<dbReference type="InterPro" id="IPR003439">
    <property type="entry name" value="ABC_transporter-like_ATP-bd"/>
</dbReference>
<evidence type="ECO:0000313" key="5">
    <source>
        <dbReference type="Proteomes" id="UP001529481"/>
    </source>
</evidence>
<name>A0ABU3KDH7_9BIFI</name>
<evidence type="ECO:0000256" key="2">
    <source>
        <dbReference type="ARBA" id="ARBA00022840"/>
    </source>
</evidence>
<dbReference type="PROSITE" id="PS50893">
    <property type="entry name" value="ABC_TRANSPORTER_2"/>
    <property type="match status" value="1"/>
</dbReference>
<evidence type="ECO:0000256" key="1">
    <source>
        <dbReference type="ARBA" id="ARBA00022741"/>
    </source>
</evidence>
<evidence type="ECO:0000313" key="4">
    <source>
        <dbReference type="EMBL" id="MDT7508712.1"/>
    </source>
</evidence>
<dbReference type="Proteomes" id="UP001529481">
    <property type="component" value="Unassembled WGS sequence"/>
</dbReference>
<dbReference type="PANTHER" id="PTHR43158">
    <property type="entry name" value="SKFA PEPTIDE EXPORT ATP-BINDING PROTEIN SKFE"/>
    <property type="match status" value="1"/>
</dbReference>
<sequence>MSLTVSKVDKSYGKLKALDEISLCFEPGNIYGLFGRNGAGKSTLCNLMAGRTLPDQGLIHLDGSDLVSDSRIVRRVALVNETWPYPSRRHIRQAFAMAEGFYGGFDWHLAERILKSFALRLTDTFASLSMGQRQVVKDVIGLCLPVEYLILDEPTTGMDAAARERIYSFVLEAYQHRGPTMIIATHIINEVSQLISRATIIDQGRVLRSFSVDDLSALGTTVTGRPPDVEDYLAQSDPPLLSRQRIGDLLRVSFEGPVPNEQPKGLIVAPMDLQTYFVQITEGAAQ</sequence>
<reference evidence="5" key="1">
    <citation type="submission" date="2023-07" db="EMBL/GenBank/DDBJ databases">
        <title>Bifidobacterium spp. in honeybee.</title>
        <authorList>
            <person name="Olofsson T."/>
        </authorList>
    </citation>
    <scope>NUCLEOTIDE SEQUENCE [LARGE SCALE GENOMIC DNA]</scope>
    <source>
        <strain evidence="5">H1HS16N</strain>
    </source>
</reference>
<keyword evidence="1" id="KW-0547">Nucleotide-binding</keyword>
<dbReference type="InterPro" id="IPR027417">
    <property type="entry name" value="P-loop_NTPase"/>
</dbReference>
<protein>
    <submittedName>
        <fullName evidence="4">ABC transporter ATP-binding protein</fullName>
    </submittedName>
</protein>
<dbReference type="Gene3D" id="3.40.50.300">
    <property type="entry name" value="P-loop containing nucleotide triphosphate hydrolases"/>
    <property type="match status" value="1"/>
</dbReference>
<dbReference type="EMBL" id="JASTZZ010000001">
    <property type="protein sequence ID" value="MDT7508712.1"/>
    <property type="molecule type" value="Genomic_DNA"/>
</dbReference>